<dbReference type="Proteomes" id="UP001367508">
    <property type="component" value="Unassembled WGS sequence"/>
</dbReference>
<dbReference type="GO" id="GO:0016491">
    <property type="term" value="F:oxidoreductase activity"/>
    <property type="evidence" value="ECO:0007669"/>
    <property type="project" value="UniProtKB-KW"/>
</dbReference>
<organism evidence="3 4">
    <name type="scientific">Canavalia gladiata</name>
    <name type="common">Sword bean</name>
    <name type="synonym">Dolichos gladiatus</name>
    <dbReference type="NCBI Taxonomy" id="3824"/>
    <lineage>
        <taxon>Eukaryota</taxon>
        <taxon>Viridiplantae</taxon>
        <taxon>Streptophyta</taxon>
        <taxon>Embryophyta</taxon>
        <taxon>Tracheophyta</taxon>
        <taxon>Spermatophyta</taxon>
        <taxon>Magnoliopsida</taxon>
        <taxon>eudicotyledons</taxon>
        <taxon>Gunneridae</taxon>
        <taxon>Pentapetalae</taxon>
        <taxon>rosids</taxon>
        <taxon>fabids</taxon>
        <taxon>Fabales</taxon>
        <taxon>Fabaceae</taxon>
        <taxon>Papilionoideae</taxon>
        <taxon>50 kb inversion clade</taxon>
        <taxon>NPAAA clade</taxon>
        <taxon>indigoferoid/millettioid clade</taxon>
        <taxon>Phaseoleae</taxon>
        <taxon>Canavalia</taxon>
    </lineage>
</organism>
<keyword evidence="4" id="KW-1185">Reference proteome</keyword>
<gene>
    <name evidence="3" type="ORF">VNO77_24708</name>
</gene>
<dbReference type="PANTHER" id="PTHR43981:SF6">
    <property type="entry name" value="ALCOHOL DEHYDROGENASE-LIKE C-TERMINAL DOMAIN-CONTAINING PROTEIN"/>
    <property type="match status" value="1"/>
</dbReference>
<dbReference type="AlphaFoldDB" id="A0AAN9QGJ0"/>
<accession>A0AAN9QGJ0</accession>
<evidence type="ECO:0000256" key="2">
    <source>
        <dbReference type="ARBA" id="ARBA00023002"/>
    </source>
</evidence>
<evidence type="ECO:0000313" key="3">
    <source>
        <dbReference type="EMBL" id="KAK7330513.1"/>
    </source>
</evidence>
<dbReference type="SUPFAM" id="SSF51735">
    <property type="entry name" value="NAD(P)-binding Rossmann-fold domains"/>
    <property type="match status" value="1"/>
</dbReference>
<reference evidence="3 4" key="1">
    <citation type="submission" date="2024-01" db="EMBL/GenBank/DDBJ databases">
        <title>The genomes of 5 underutilized Papilionoideae crops provide insights into root nodulation and disease resistanc.</title>
        <authorList>
            <person name="Jiang F."/>
        </authorList>
    </citation>
    <scope>NUCLEOTIDE SEQUENCE [LARGE SCALE GENOMIC DNA]</scope>
    <source>
        <strain evidence="3">LVBAO_FW01</strain>
        <tissue evidence="3">Leaves</tissue>
    </source>
</reference>
<dbReference type="Gene3D" id="3.40.50.720">
    <property type="entry name" value="NAD(P)-binding Rossmann-like Domain"/>
    <property type="match status" value="1"/>
</dbReference>
<proteinExistence type="predicted"/>
<dbReference type="InterPro" id="IPR036291">
    <property type="entry name" value="NAD(P)-bd_dom_sf"/>
</dbReference>
<dbReference type="PANTHER" id="PTHR43981">
    <property type="entry name" value="ENOYL-[ACYL-CARRIER-PROTEIN] REDUCTASE, MITOCHONDRIAL"/>
    <property type="match status" value="1"/>
</dbReference>
<keyword evidence="2" id="KW-0560">Oxidoreductase</keyword>
<dbReference type="InterPro" id="IPR051034">
    <property type="entry name" value="Mito_Enoyl-ACP_Reductase"/>
</dbReference>
<dbReference type="GO" id="GO:0005739">
    <property type="term" value="C:mitochondrion"/>
    <property type="evidence" value="ECO:0007669"/>
    <property type="project" value="TreeGrafter"/>
</dbReference>
<sequence length="176" mass="19063">MGSHGNTIFRIGVRSLSMSNVASLRINVISLLNSLSLKPGETLVQNCGDSEIGRLVIQAAKERKYKTISIIDDKPGIPAIIEELKALGGDIVVPESYTKTWYMQRLVGELRPSAGLDFSDGHQAAVVVKAVAVGGTFLTYGKKLPQYVVFEGADSKPVEWSAFVKEKNLKLKALGM</sequence>
<comment type="caution">
    <text evidence="3">The sequence shown here is derived from an EMBL/GenBank/DDBJ whole genome shotgun (WGS) entry which is preliminary data.</text>
</comment>
<dbReference type="Gene3D" id="3.90.180.10">
    <property type="entry name" value="Medium-chain alcohol dehydrogenases, catalytic domain"/>
    <property type="match status" value="1"/>
</dbReference>
<protein>
    <submittedName>
        <fullName evidence="3">Uncharacterized protein</fullName>
    </submittedName>
</protein>
<keyword evidence="1" id="KW-0521">NADP</keyword>
<dbReference type="EMBL" id="JAYMYQ010000005">
    <property type="protein sequence ID" value="KAK7330513.1"/>
    <property type="molecule type" value="Genomic_DNA"/>
</dbReference>
<evidence type="ECO:0000256" key="1">
    <source>
        <dbReference type="ARBA" id="ARBA00022857"/>
    </source>
</evidence>
<evidence type="ECO:0000313" key="4">
    <source>
        <dbReference type="Proteomes" id="UP001367508"/>
    </source>
</evidence>
<name>A0AAN9QGJ0_CANGL</name>
<dbReference type="GO" id="GO:0006631">
    <property type="term" value="P:fatty acid metabolic process"/>
    <property type="evidence" value="ECO:0007669"/>
    <property type="project" value="TreeGrafter"/>
</dbReference>